<dbReference type="Proteomes" id="UP000179164">
    <property type="component" value="Unassembled WGS sequence"/>
</dbReference>
<organism evidence="3 4">
    <name type="scientific">Candidatus Kerfeldbacteria bacterium RIFCSPLOWO2_01_FULL_48_11</name>
    <dbReference type="NCBI Taxonomy" id="1798543"/>
    <lineage>
        <taxon>Bacteria</taxon>
        <taxon>Candidatus Kerfeldiibacteriota</taxon>
    </lineage>
</organism>
<dbReference type="Pfam" id="PF08327">
    <property type="entry name" value="AHSA1"/>
    <property type="match status" value="1"/>
</dbReference>
<dbReference type="AlphaFoldDB" id="A0A1G2B3I9"/>
<proteinExistence type="inferred from homology"/>
<accession>A0A1G2B3I9</accession>
<evidence type="ECO:0000259" key="2">
    <source>
        <dbReference type="Pfam" id="PF08327"/>
    </source>
</evidence>
<dbReference type="Gene3D" id="3.30.530.20">
    <property type="match status" value="1"/>
</dbReference>
<name>A0A1G2B3I9_9BACT</name>
<dbReference type="EMBL" id="MHKE01000014">
    <property type="protein sequence ID" value="OGY83286.1"/>
    <property type="molecule type" value="Genomic_DNA"/>
</dbReference>
<dbReference type="InterPro" id="IPR013538">
    <property type="entry name" value="ASHA1/2-like_C"/>
</dbReference>
<reference evidence="3 4" key="1">
    <citation type="journal article" date="2016" name="Nat. Commun.">
        <title>Thousands of microbial genomes shed light on interconnected biogeochemical processes in an aquifer system.</title>
        <authorList>
            <person name="Anantharaman K."/>
            <person name="Brown C.T."/>
            <person name="Hug L.A."/>
            <person name="Sharon I."/>
            <person name="Castelle C.J."/>
            <person name="Probst A.J."/>
            <person name="Thomas B.C."/>
            <person name="Singh A."/>
            <person name="Wilkins M.J."/>
            <person name="Karaoz U."/>
            <person name="Brodie E.L."/>
            <person name="Williams K.H."/>
            <person name="Hubbard S.S."/>
            <person name="Banfield J.F."/>
        </authorList>
    </citation>
    <scope>NUCLEOTIDE SEQUENCE [LARGE SCALE GENOMIC DNA]</scope>
</reference>
<dbReference type="InterPro" id="IPR023393">
    <property type="entry name" value="START-like_dom_sf"/>
</dbReference>
<evidence type="ECO:0000256" key="1">
    <source>
        <dbReference type="ARBA" id="ARBA00006817"/>
    </source>
</evidence>
<gene>
    <name evidence="3" type="ORF">A2898_03275</name>
</gene>
<dbReference type="SUPFAM" id="SSF55961">
    <property type="entry name" value="Bet v1-like"/>
    <property type="match status" value="1"/>
</dbReference>
<evidence type="ECO:0000313" key="4">
    <source>
        <dbReference type="Proteomes" id="UP000179164"/>
    </source>
</evidence>
<sequence length="128" mass="14688">MRHIKQTYFIKASVEKVWQALTTPKHINAWGGGQAKMDDKVGTEFSFWGGDIWGTNKEVVQNKKLVQEWYGGDWPKPSIAIFTLTKEKAGTKLLLTHTGVPADEVKNFADGWKDYFLRPLKQYVETNR</sequence>
<dbReference type="STRING" id="1798543.A2898_03275"/>
<comment type="similarity">
    <text evidence="1">Belongs to the AHA1 family.</text>
</comment>
<evidence type="ECO:0000313" key="3">
    <source>
        <dbReference type="EMBL" id="OGY83286.1"/>
    </source>
</evidence>
<protein>
    <recommendedName>
        <fullName evidence="2">Activator of Hsp90 ATPase homologue 1/2-like C-terminal domain-containing protein</fullName>
    </recommendedName>
</protein>
<feature type="domain" description="Activator of Hsp90 ATPase homologue 1/2-like C-terminal" evidence="2">
    <location>
        <begin position="11"/>
        <end position="125"/>
    </location>
</feature>
<comment type="caution">
    <text evidence="3">The sequence shown here is derived from an EMBL/GenBank/DDBJ whole genome shotgun (WGS) entry which is preliminary data.</text>
</comment>